<evidence type="ECO:0000313" key="3">
    <source>
        <dbReference type="EMBL" id="CAB3628235.1"/>
    </source>
</evidence>
<feature type="domain" description="Aerobactin siderophore biosynthesis IucA/IucC-like C-terminal" evidence="1">
    <location>
        <begin position="62"/>
        <end position="195"/>
    </location>
</feature>
<keyword evidence="4" id="KW-1185">Reference proteome</keyword>
<dbReference type="InterPro" id="IPR024726">
    <property type="entry name" value="FhuF_C"/>
</dbReference>
<name>A0A6S6YJP0_9BURK</name>
<organism evidence="3 4">
    <name type="scientific">Achromobacter pestifer</name>
    <dbReference type="NCBI Taxonomy" id="1353889"/>
    <lineage>
        <taxon>Bacteria</taxon>
        <taxon>Pseudomonadati</taxon>
        <taxon>Pseudomonadota</taxon>
        <taxon>Betaproteobacteria</taxon>
        <taxon>Burkholderiales</taxon>
        <taxon>Alcaligenaceae</taxon>
        <taxon>Achromobacter</taxon>
    </lineage>
</organism>
<dbReference type="NCBIfam" id="TIGR03951">
    <property type="entry name" value="Fe_III_red_FhuF"/>
    <property type="match status" value="1"/>
</dbReference>
<dbReference type="Proteomes" id="UP000494108">
    <property type="component" value="Unassembled WGS sequence"/>
</dbReference>
<dbReference type="InterPro" id="IPR008090">
    <property type="entry name" value="Fe_iron_reduct"/>
</dbReference>
<protein>
    <recommendedName>
        <fullName evidence="5">Siderophore-iron reductase FhuF</fullName>
    </recommendedName>
</protein>
<evidence type="ECO:0008006" key="5">
    <source>
        <dbReference type="Google" id="ProtNLM"/>
    </source>
</evidence>
<dbReference type="InterPro" id="IPR022770">
    <property type="entry name" value="IucA/IucC-like_C"/>
</dbReference>
<sequence>MIPILVPYFPGEWRSHGESLRLGPAGGVVARAFLEDTHGLRHALESYRAARWPEADARASASAWALQYLWALLAPVVAAVSGAQRAVPCSASLMRLTLDETCAPVAFTVAELGPSHADADAWRRYGALVWEHLLPLAEGVHAASRLPRKVVWAGAVRYLEALFDALQAMGCDVAEDRHPLLHTEIWARDGRANPLCLPPRIPPAQVQGPVYRECCLYYLLPGQTQCVACPLARQTARTAACVKEISSAA</sequence>
<evidence type="ECO:0000259" key="2">
    <source>
        <dbReference type="Pfam" id="PF11575"/>
    </source>
</evidence>
<gene>
    <name evidence="3" type="ORF">LMG3431_00677</name>
</gene>
<accession>A0A6S6YJP0</accession>
<evidence type="ECO:0000259" key="1">
    <source>
        <dbReference type="Pfam" id="PF06276"/>
    </source>
</evidence>
<reference evidence="3 4" key="1">
    <citation type="submission" date="2020-04" db="EMBL/GenBank/DDBJ databases">
        <authorList>
            <person name="De Canck E."/>
        </authorList>
    </citation>
    <scope>NUCLEOTIDE SEQUENCE [LARGE SCALE GENOMIC DNA]</scope>
    <source>
        <strain evidence="3 4">LMG 3431</strain>
    </source>
</reference>
<feature type="domain" description="Ferric siderophore reductase C-terminal" evidence="2">
    <location>
        <begin position="214"/>
        <end position="231"/>
    </location>
</feature>
<evidence type="ECO:0000313" key="4">
    <source>
        <dbReference type="Proteomes" id="UP000494108"/>
    </source>
</evidence>
<dbReference type="EMBL" id="CADIJX010000001">
    <property type="protein sequence ID" value="CAB3628235.1"/>
    <property type="molecule type" value="Genomic_DNA"/>
</dbReference>
<dbReference type="GO" id="GO:0003824">
    <property type="term" value="F:catalytic activity"/>
    <property type="evidence" value="ECO:0007669"/>
    <property type="project" value="UniProtKB-ARBA"/>
</dbReference>
<dbReference type="AlphaFoldDB" id="A0A6S6YJP0"/>
<dbReference type="GO" id="GO:0051537">
    <property type="term" value="F:2 iron, 2 sulfur cluster binding"/>
    <property type="evidence" value="ECO:0007669"/>
    <property type="project" value="InterPro"/>
</dbReference>
<dbReference type="Pfam" id="PF06276">
    <property type="entry name" value="FhuF"/>
    <property type="match status" value="1"/>
</dbReference>
<dbReference type="RefSeq" id="WP_175172999.1">
    <property type="nucleotide sequence ID" value="NZ_CADIJX010000001.1"/>
</dbReference>
<dbReference type="Pfam" id="PF11575">
    <property type="entry name" value="FhuF_C"/>
    <property type="match status" value="1"/>
</dbReference>
<proteinExistence type="predicted"/>